<dbReference type="Gene3D" id="3.30.2350.10">
    <property type="entry name" value="Pseudouridine synthase"/>
    <property type="match status" value="1"/>
</dbReference>
<proteinExistence type="predicted"/>
<evidence type="ECO:0000313" key="13">
    <source>
        <dbReference type="EMBL" id="SDE75371.1"/>
    </source>
</evidence>
<dbReference type="Proteomes" id="UP000198781">
    <property type="component" value="Unassembled WGS sequence"/>
</dbReference>
<dbReference type="SUPFAM" id="SSF55120">
    <property type="entry name" value="Pseudouridine synthase"/>
    <property type="match status" value="1"/>
</dbReference>
<reference evidence="13 14" key="1">
    <citation type="submission" date="2016-10" db="EMBL/GenBank/DDBJ databases">
        <authorList>
            <person name="de Groot N.N."/>
        </authorList>
    </citation>
    <scope>NUCLEOTIDE SEQUENCE [LARGE SCALE GENOMIC DNA]</scope>
    <source>
        <strain evidence="13 14">DSM 16619</strain>
    </source>
</reference>
<keyword evidence="14" id="KW-1185">Reference proteome</keyword>
<evidence type="ECO:0000256" key="1">
    <source>
        <dbReference type="ARBA" id="ARBA00036390"/>
    </source>
</evidence>
<name>A0A1G7FHN0_9BURK</name>
<dbReference type="PANTHER" id="PTHR47683">
    <property type="entry name" value="PSEUDOURIDINE SYNTHASE FAMILY PROTEIN-RELATED"/>
    <property type="match status" value="1"/>
</dbReference>
<evidence type="ECO:0000256" key="11">
    <source>
        <dbReference type="SAM" id="MobiDB-lite"/>
    </source>
</evidence>
<dbReference type="GO" id="GO:0160138">
    <property type="term" value="F:23S rRNA pseudouridine(2604) synthase activity"/>
    <property type="evidence" value="ECO:0007669"/>
    <property type="project" value="UniProtKB-EC"/>
</dbReference>
<dbReference type="GO" id="GO:0003723">
    <property type="term" value="F:RNA binding"/>
    <property type="evidence" value="ECO:0007669"/>
    <property type="project" value="UniProtKB-KW"/>
</dbReference>
<sequence length="269" mass="29168">MSDPTREHIRLAKRVAEQLGCSRSTAEQYIEGGWVSVDGRVVEAPGARVSPHQTVAMDKDANLMELTPVTLLLHKPVGFEAGLGAPQGPGGAQSGHGNHGSHGSRSQGEPSALTLLRADSHTADDASGTRVLQRHFRALECFTPLPTPASGLVVYTQDARIARKLAEDIESLEQECIVEVQGTLSDSGLKKLCHGLSFNGRPLPPIKVSWQNETRLRFALKGIRPGQIPAMCEAVGLSVVAIKRIRIGRVPLAKVPEGQWRYLQPWEKF</sequence>
<gene>
    <name evidence="13" type="ORF">SAMN05192589_1308</name>
</gene>
<dbReference type="RefSeq" id="WP_092746175.1">
    <property type="nucleotide sequence ID" value="NZ_FMZC01000030.1"/>
</dbReference>
<evidence type="ECO:0000256" key="7">
    <source>
        <dbReference type="ARBA" id="ARBA00042843"/>
    </source>
</evidence>
<dbReference type="EC" id="5.4.99.21" evidence="3"/>
<evidence type="ECO:0000256" key="6">
    <source>
        <dbReference type="ARBA" id="ARBA00041697"/>
    </source>
</evidence>
<dbReference type="InterPro" id="IPR036986">
    <property type="entry name" value="S4_RNA-bd_sf"/>
</dbReference>
<dbReference type="InterPro" id="IPR020103">
    <property type="entry name" value="PsdUridine_synth_cat_dom_sf"/>
</dbReference>
<dbReference type="OrthoDB" id="9807213at2"/>
<evidence type="ECO:0000256" key="4">
    <source>
        <dbReference type="ARBA" id="ARBA00039989"/>
    </source>
</evidence>
<dbReference type="PROSITE" id="PS50889">
    <property type="entry name" value="S4"/>
    <property type="match status" value="1"/>
</dbReference>
<keyword evidence="10" id="KW-0694">RNA-binding</keyword>
<organism evidence="13 14">
    <name type="scientific">Paracidovorax valerianellae</name>
    <dbReference type="NCBI Taxonomy" id="187868"/>
    <lineage>
        <taxon>Bacteria</taxon>
        <taxon>Pseudomonadati</taxon>
        <taxon>Pseudomonadota</taxon>
        <taxon>Betaproteobacteria</taxon>
        <taxon>Burkholderiales</taxon>
        <taxon>Comamonadaceae</taxon>
        <taxon>Paracidovorax</taxon>
    </lineage>
</organism>
<evidence type="ECO:0000256" key="5">
    <source>
        <dbReference type="ARBA" id="ARBA00041420"/>
    </source>
</evidence>
<evidence type="ECO:0000256" key="10">
    <source>
        <dbReference type="PROSITE-ProRule" id="PRU00182"/>
    </source>
</evidence>
<evidence type="ECO:0000313" key="14">
    <source>
        <dbReference type="Proteomes" id="UP000198781"/>
    </source>
</evidence>
<dbReference type="Gene3D" id="3.10.290.10">
    <property type="entry name" value="RNA-binding S4 domain"/>
    <property type="match status" value="1"/>
</dbReference>
<evidence type="ECO:0000256" key="2">
    <source>
        <dbReference type="ARBA" id="ARBA00036535"/>
    </source>
</evidence>
<dbReference type="InterPro" id="IPR050343">
    <property type="entry name" value="RsuA_PseudoU_synthase"/>
</dbReference>
<dbReference type="PANTHER" id="PTHR47683:SF2">
    <property type="entry name" value="RNA-BINDING S4 DOMAIN-CONTAINING PROTEIN"/>
    <property type="match status" value="1"/>
</dbReference>
<dbReference type="GO" id="GO:0001522">
    <property type="term" value="P:pseudouridine synthesis"/>
    <property type="evidence" value="ECO:0007669"/>
    <property type="project" value="InterPro"/>
</dbReference>
<comment type="catalytic activity">
    <reaction evidence="2">
        <text>uridine(2604) in 23S rRNA = pseudouridine(2604) in 23S rRNA</text>
        <dbReference type="Rhea" id="RHEA:38875"/>
        <dbReference type="Rhea" id="RHEA-COMP:10093"/>
        <dbReference type="Rhea" id="RHEA-COMP:10094"/>
        <dbReference type="ChEBI" id="CHEBI:65314"/>
        <dbReference type="ChEBI" id="CHEBI:65315"/>
        <dbReference type="EC" id="5.4.99.21"/>
    </reaction>
</comment>
<evidence type="ECO:0000256" key="8">
    <source>
        <dbReference type="ARBA" id="ARBA00042890"/>
    </source>
</evidence>
<dbReference type="SUPFAM" id="SSF55174">
    <property type="entry name" value="Alpha-L RNA-binding motif"/>
    <property type="match status" value="1"/>
</dbReference>
<dbReference type="CDD" id="cd02555">
    <property type="entry name" value="PSSA_1"/>
    <property type="match status" value="1"/>
</dbReference>
<comment type="catalytic activity">
    <reaction evidence="1">
        <text>uridine(35) in tRNA(Tyr) = pseudouridine(35) in tRNA(Tyr)</text>
        <dbReference type="Rhea" id="RHEA:60556"/>
        <dbReference type="Rhea" id="RHEA-COMP:15607"/>
        <dbReference type="Rhea" id="RHEA-COMP:15608"/>
        <dbReference type="ChEBI" id="CHEBI:65314"/>
        <dbReference type="ChEBI" id="CHEBI:65315"/>
    </reaction>
</comment>
<evidence type="ECO:0000256" key="3">
    <source>
        <dbReference type="ARBA" id="ARBA00038922"/>
    </source>
</evidence>
<feature type="region of interest" description="Disordered" evidence="11">
    <location>
        <begin position="82"/>
        <end position="110"/>
    </location>
</feature>
<evidence type="ECO:0000256" key="9">
    <source>
        <dbReference type="ARBA" id="ARBA00043147"/>
    </source>
</evidence>
<evidence type="ECO:0000259" key="12">
    <source>
        <dbReference type="SMART" id="SM00363"/>
    </source>
</evidence>
<dbReference type="EMBL" id="FMZC01000030">
    <property type="protein sequence ID" value="SDE75371.1"/>
    <property type="molecule type" value="Genomic_DNA"/>
</dbReference>
<protein>
    <recommendedName>
        <fullName evidence="4">Dual-specificity RNA pseudouridine synthase RluF</fullName>
        <ecNumber evidence="3">5.4.99.21</ecNumber>
    </recommendedName>
    <alternativeName>
        <fullName evidence="6">23S rRNA pseudouridine(2604) synthase</fullName>
    </alternativeName>
    <alternativeName>
        <fullName evidence="8">Ribosomal large subunit pseudouridine synthase F</fullName>
    </alternativeName>
    <alternativeName>
        <fullName evidence="7">rRNA pseudouridylate synthase F</fullName>
    </alternativeName>
    <alternativeName>
        <fullName evidence="9">rRNA-uridine isomerase F</fullName>
    </alternativeName>
    <alternativeName>
        <fullName evidence="5">tRNA(Tyr) pseudouridine(35) synthase</fullName>
    </alternativeName>
</protein>
<dbReference type="InterPro" id="IPR002942">
    <property type="entry name" value="S4_RNA-bd"/>
</dbReference>
<feature type="domain" description="RNA-binding S4" evidence="12">
    <location>
        <begin position="9"/>
        <end position="72"/>
    </location>
</feature>
<dbReference type="CDD" id="cd00165">
    <property type="entry name" value="S4"/>
    <property type="match status" value="1"/>
</dbReference>
<dbReference type="SMART" id="SM00363">
    <property type="entry name" value="S4"/>
    <property type="match status" value="1"/>
</dbReference>
<dbReference type="GO" id="GO:0006396">
    <property type="term" value="P:RNA processing"/>
    <property type="evidence" value="ECO:0007669"/>
    <property type="project" value="UniProtKB-ARBA"/>
</dbReference>
<dbReference type="Pfam" id="PF01479">
    <property type="entry name" value="S4"/>
    <property type="match status" value="1"/>
</dbReference>
<dbReference type="STRING" id="187868.SAMN05192589_1308"/>
<feature type="compositionally biased region" description="Gly residues" evidence="11">
    <location>
        <begin position="85"/>
        <end position="100"/>
    </location>
</feature>
<accession>A0A1G7FHN0</accession>
<dbReference type="AlphaFoldDB" id="A0A1G7FHN0"/>